<dbReference type="PANTHER" id="PTHR46082">
    <property type="entry name" value="ATP/GTP-BINDING PROTEIN-RELATED"/>
    <property type="match status" value="1"/>
</dbReference>
<dbReference type="Pfam" id="PF01048">
    <property type="entry name" value="PNP_UDP_1"/>
    <property type="match status" value="1"/>
</dbReference>
<organism evidence="3 4">
    <name type="scientific">Fusarium globosum</name>
    <dbReference type="NCBI Taxonomy" id="78864"/>
    <lineage>
        <taxon>Eukaryota</taxon>
        <taxon>Fungi</taxon>
        <taxon>Dikarya</taxon>
        <taxon>Ascomycota</taxon>
        <taxon>Pezizomycotina</taxon>
        <taxon>Sordariomycetes</taxon>
        <taxon>Hypocreomycetidae</taxon>
        <taxon>Hypocreales</taxon>
        <taxon>Nectriaceae</taxon>
        <taxon>Fusarium</taxon>
        <taxon>Fusarium fujikuroi species complex</taxon>
    </lineage>
</organism>
<dbReference type="InterPro" id="IPR000845">
    <property type="entry name" value="Nucleoside_phosphorylase_d"/>
</dbReference>
<gene>
    <name evidence="3" type="ORF">FGLOB1_14243</name>
</gene>
<feature type="region of interest" description="Disordered" evidence="1">
    <location>
        <begin position="459"/>
        <end position="510"/>
    </location>
</feature>
<name>A0A8H6CW46_9HYPO</name>
<comment type="caution">
    <text evidence="3">The sequence shown here is derived from an EMBL/GenBank/DDBJ whole genome shotgun (WGS) entry which is preliminary data.</text>
</comment>
<dbReference type="AlphaFoldDB" id="A0A8H6CW46"/>
<evidence type="ECO:0000313" key="3">
    <source>
        <dbReference type="EMBL" id="KAF5694302.1"/>
    </source>
</evidence>
<dbReference type="EMBL" id="JAAQPF010001033">
    <property type="protein sequence ID" value="KAF5694302.1"/>
    <property type="molecule type" value="Genomic_DNA"/>
</dbReference>
<proteinExistence type="predicted"/>
<evidence type="ECO:0000256" key="1">
    <source>
        <dbReference type="SAM" id="MobiDB-lite"/>
    </source>
</evidence>
<protein>
    <recommendedName>
        <fullName evidence="2">Nucleoside phosphorylase domain-containing protein</fullName>
    </recommendedName>
</protein>
<keyword evidence="4" id="KW-1185">Reference proteome</keyword>
<feature type="compositionally biased region" description="Acidic residues" evidence="1">
    <location>
        <begin position="480"/>
        <end position="494"/>
    </location>
</feature>
<dbReference type="PANTHER" id="PTHR46082:SF6">
    <property type="entry name" value="AAA+ ATPASE DOMAIN-CONTAINING PROTEIN-RELATED"/>
    <property type="match status" value="1"/>
</dbReference>
<evidence type="ECO:0000259" key="2">
    <source>
        <dbReference type="Pfam" id="PF01048"/>
    </source>
</evidence>
<dbReference type="Gene3D" id="3.40.50.1580">
    <property type="entry name" value="Nucleoside phosphorylase domain"/>
    <property type="match status" value="1"/>
</dbReference>
<dbReference type="Proteomes" id="UP000532311">
    <property type="component" value="Unassembled WGS sequence"/>
</dbReference>
<dbReference type="InterPro" id="IPR035994">
    <property type="entry name" value="Nucleoside_phosphorylase_sf"/>
</dbReference>
<feature type="compositionally biased region" description="Basic and acidic residues" evidence="1">
    <location>
        <begin position="497"/>
        <end position="507"/>
    </location>
</feature>
<reference evidence="3 4" key="1">
    <citation type="submission" date="2020-05" db="EMBL/GenBank/DDBJ databases">
        <title>Identification and distribution of gene clusters putatively required for synthesis of sphingolipid metabolism inhibitors in phylogenetically diverse species of the filamentous fungus Fusarium.</title>
        <authorList>
            <person name="Kim H.-S."/>
            <person name="Busman M."/>
            <person name="Brown D.W."/>
            <person name="Divon H."/>
            <person name="Uhlig S."/>
            <person name="Proctor R.H."/>
        </authorList>
    </citation>
    <scope>NUCLEOTIDE SEQUENCE [LARGE SCALE GENOMIC DNA]</scope>
    <source>
        <strain evidence="3 4">NRRL 26131</strain>
    </source>
</reference>
<accession>A0A8H6CW46</accession>
<dbReference type="SUPFAM" id="SSF53167">
    <property type="entry name" value="Purine and uridine phosphorylases"/>
    <property type="match status" value="1"/>
</dbReference>
<dbReference type="GO" id="GO:0003824">
    <property type="term" value="F:catalytic activity"/>
    <property type="evidence" value="ECO:0007669"/>
    <property type="project" value="InterPro"/>
</dbReference>
<dbReference type="InterPro" id="IPR053137">
    <property type="entry name" value="NLR-like"/>
</dbReference>
<evidence type="ECO:0000313" key="4">
    <source>
        <dbReference type="Proteomes" id="UP000532311"/>
    </source>
</evidence>
<feature type="domain" description="Nucleoside phosphorylase" evidence="2">
    <location>
        <begin position="16"/>
        <end position="133"/>
    </location>
</feature>
<dbReference type="GO" id="GO:0009116">
    <property type="term" value="P:nucleoside metabolic process"/>
    <property type="evidence" value="ECO:0007669"/>
    <property type="project" value="InterPro"/>
</dbReference>
<sequence>MDPGRPDRPIKRDDFEIAIICALTLEADAIIALFDYHWEDDGFSYRKARGDPNAYSTGVIGQRNVVLAHLPGMGKVSAGNIAAFCRMSFPNIKLALLVGICGGAPYYNKGQSQIRLGDVIISTGIAQYDFGRRRPDKFEIKDSLSDIPRRPNLEIRNLLSKLRTARQSERLNRESWKYLNELCQDAKRPATFPGRSKDLLFPVDYRHKHQNSLACTTCASCRHESDPVCDIALTSSCEQMGCDARQCLQRGSRRGEKRHPQVHFGTFATGDTVMKSANDRDHIAKQTQALGFEMESVGVWEVFPCVVIKSVCDYADSHKSKDWQPYGAACAASYAKGFLRYWDSARHTKSISEPEQFRKRITNCVSGEGIIQTLSLPDKGITKSLSVSDRGIFSSLSFPDVTERRNHIQSQAPSTFHWIFEEPVEHLREQDLNWLLHHGSDTSETEWETDWALDEEFRQEGSFEDDEANEANYESTSDEKSEEEESSEVEDDMEAGWLRESDERSEITEQSTRNYKLWGHLVSFVNWLKSDFT</sequence>